<reference evidence="1" key="1">
    <citation type="journal article" date="2021" name="Proc. Natl. Acad. Sci. U.S.A.">
        <title>A Catalog of Tens of Thousands of Viruses from Human Metagenomes Reveals Hidden Associations with Chronic Diseases.</title>
        <authorList>
            <person name="Tisza M.J."/>
            <person name="Buck C.B."/>
        </authorList>
    </citation>
    <scope>NUCLEOTIDE SEQUENCE</scope>
    <source>
        <strain evidence="1">CtKZW4</strain>
    </source>
</reference>
<evidence type="ECO:0000313" key="1">
    <source>
        <dbReference type="EMBL" id="DAD91890.1"/>
    </source>
</evidence>
<organism evidence="1">
    <name type="scientific">Myoviridae sp. ctKZW4</name>
    <dbReference type="NCBI Taxonomy" id="2826639"/>
    <lineage>
        <taxon>Viruses</taxon>
        <taxon>Duplodnaviria</taxon>
        <taxon>Heunggongvirae</taxon>
        <taxon>Uroviricota</taxon>
        <taxon>Caudoviricetes</taxon>
    </lineage>
</organism>
<sequence>MITLGKNPNKIIKACLQNRLFLLISPLRRQKPKSQAEIRTRQTSGFFMSKI</sequence>
<protein>
    <submittedName>
        <fullName evidence="1">Uncharacterized protein</fullName>
    </submittedName>
</protein>
<dbReference type="EMBL" id="BK015123">
    <property type="protein sequence ID" value="DAD91890.1"/>
    <property type="molecule type" value="Genomic_DNA"/>
</dbReference>
<name>A0A8S5NCA3_9CAUD</name>
<accession>A0A8S5NCA3</accession>
<proteinExistence type="predicted"/>